<evidence type="ECO:0000256" key="9">
    <source>
        <dbReference type="ARBA" id="ARBA00022962"/>
    </source>
</evidence>
<keyword evidence="7 11" id="KW-0658">Purine biosynthesis</keyword>
<evidence type="ECO:0000256" key="6">
    <source>
        <dbReference type="ARBA" id="ARBA00022749"/>
    </source>
</evidence>
<proteinExistence type="predicted"/>
<evidence type="ECO:0000256" key="11">
    <source>
        <dbReference type="PROSITE-ProRule" id="PRU00886"/>
    </source>
</evidence>
<reference evidence="13 14" key="1">
    <citation type="submission" date="2019-07" db="EMBL/GenBank/DDBJ databases">
        <title>Allobacillus sp. nov. SKP isolated from shrimp paste of Euphausiacea.</title>
        <authorList>
            <person name="Kanchanasin P."/>
            <person name="Tanasupawat S."/>
            <person name="Shi W."/>
            <person name="Wu L."/>
            <person name="Ma J."/>
        </authorList>
    </citation>
    <scope>NUCLEOTIDE SEQUENCE [LARGE SCALE GENOMIC DNA]</scope>
    <source>
        <strain evidence="13 14">SKP4-8</strain>
    </source>
</reference>
<evidence type="ECO:0000256" key="5">
    <source>
        <dbReference type="ARBA" id="ARBA00022741"/>
    </source>
</evidence>
<comment type="pathway">
    <text evidence="2">Purine metabolism; GMP biosynthesis; GMP from XMP (L-Gln route): step 1/1.</text>
</comment>
<dbReference type="UniPathway" id="UPA00189">
    <property type="reaction ID" value="UER00296"/>
</dbReference>
<feature type="domain" description="GMPS ATP-PPase" evidence="12">
    <location>
        <begin position="25"/>
        <end position="203"/>
    </location>
</feature>
<evidence type="ECO:0000313" key="14">
    <source>
        <dbReference type="Proteomes" id="UP000316425"/>
    </source>
</evidence>
<dbReference type="GO" id="GO:0005524">
    <property type="term" value="F:ATP binding"/>
    <property type="evidence" value="ECO:0007669"/>
    <property type="project" value="UniProtKB-UniRule"/>
</dbReference>
<keyword evidence="14" id="KW-1185">Reference proteome</keyword>
<evidence type="ECO:0000256" key="1">
    <source>
        <dbReference type="ARBA" id="ARBA00002332"/>
    </source>
</evidence>
<evidence type="ECO:0000256" key="4">
    <source>
        <dbReference type="ARBA" id="ARBA00022598"/>
    </source>
</evidence>
<dbReference type="GO" id="GO:0003921">
    <property type="term" value="F:GMP synthase activity"/>
    <property type="evidence" value="ECO:0007669"/>
    <property type="project" value="InterPro"/>
</dbReference>
<dbReference type="Gene3D" id="3.40.50.620">
    <property type="entry name" value="HUPs"/>
    <property type="match status" value="1"/>
</dbReference>
<dbReference type="Gene3D" id="3.30.300.10">
    <property type="match status" value="1"/>
</dbReference>
<dbReference type="InterPro" id="IPR014729">
    <property type="entry name" value="Rossmann-like_a/b/a_fold"/>
</dbReference>
<accession>A0A556PTL6</accession>
<evidence type="ECO:0000256" key="3">
    <source>
        <dbReference type="ARBA" id="ARBA00012746"/>
    </source>
</evidence>
<dbReference type="GO" id="GO:0005829">
    <property type="term" value="C:cytosol"/>
    <property type="evidence" value="ECO:0007669"/>
    <property type="project" value="TreeGrafter"/>
</dbReference>
<evidence type="ECO:0000256" key="10">
    <source>
        <dbReference type="ARBA" id="ARBA00031356"/>
    </source>
</evidence>
<dbReference type="SUPFAM" id="SSF52402">
    <property type="entry name" value="Adenine nucleotide alpha hydrolases-like"/>
    <property type="match status" value="1"/>
</dbReference>
<dbReference type="PANTHER" id="PTHR11922">
    <property type="entry name" value="GMP SYNTHASE-RELATED"/>
    <property type="match status" value="1"/>
</dbReference>
<feature type="binding site" evidence="11">
    <location>
        <begin position="52"/>
        <end position="58"/>
    </location>
    <ligand>
        <name>ATP</name>
        <dbReference type="ChEBI" id="CHEBI:30616"/>
    </ligand>
</feature>
<evidence type="ECO:0000256" key="8">
    <source>
        <dbReference type="ARBA" id="ARBA00022840"/>
    </source>
</evidence>
<evidence type="ECO:0000256" key="2">
    <source>
        <dbReference type="ARBA" id="ARBA00005153"/>
    </source>
</evidence>
<dbReference type="AlphaFoldDB" id="A0A556PTL6"/>
<evidence type="ECO:0000313" key="13">
    <source>
        <dbReference type="EMBL" id="TSJ67721.1"/>
    </source>
</evidence>
<keyword evidence="6 11" id="KW-0332">GMP biosynthesis</keyword>
<keyword evidence="4" id="KW-0436">Ligase</keyword>
<evidence type="ECO:0000256" key="7">
    <source>
        <dbReference type="ARBA" id="ARBA00022755"/>
    </source>
</evidence>
<dbReference type="EC" id="6.3.5.2" evidence="3"/>
<name>A0A556PTL6_9BACI</name>
<dbReference type="InterPro" id="IPR025777">
    <property type="entry name" value="GMPS_ATP_PPase_dom"/>
</dbReference>
<comment type="function">
    <text evidence="1">Catalyzes the synthesis of GMP from XMP.</text>
</comment>
<dbReference type="Proteomes" id="UP000316425">
    <property type="component" value="Unassembled WGS sequence"/>
</dbReference>
<gene>
    <name evidence="13" type="ORF">FPQ13_01255</name>
</gene>
<dbReference type="PROSITE" id="PS51553">
    <property type="entry name" value="GMPS_ATP_PPASE"/>
    <property type="match status" value="1"/>
</dbReference>
<organism evidence="13 14">
    <name type="scientific">Allobacillus salarius</name>
    <dbReference type="NCBI Taxonomy" id="1955272"/>
    <lineage>
        <taxon>Bacteria</taxon>
        <taxon>Bacillati</taxon>
        <taxon>Bacillota</taxon>
        <taxon>Bacilli</taxon>
        <taxon>Bacillales</taxon>
        <taxon>Bacillaceae</taxon>
        <taxon>Allobacillus</taxon>
    </lineage>
</organism>
<dbReference type="EMBL" id="VMHE01000001">
    <property type="protein sequence ID" value="TSJ67721.1"/>
    <property type="molecule type" value="Genomic_DNA"/>
</dbReference>
<comment type="caution">
    <text evidence="13">The sequence shown here is derived from an EMBL/GenBank/DDBJ whole genome shotgun (WGS) entry which is preliminary data.</text>
</comment>
<keyword evidence="9" id="KW-0315">Glutamine amidotransferase</keyword>
<sequence>MEATKNGDDLLRNFLYDICRCNGQWTMKNFMEESIAEIRETIREEKVILSINEDIKSIVLAVLLHKAIGDQLVGLFINNGLLRKSEPEETTNVLSQRFNMNITTLDEQASFFENLNEIEIDEEKELAVENQLVNIVQREVSQLKTIKWYASNALYGDKDDAKDLFHQSSMLGLKELKPLCWLYRQEVEELGRHLRVPDYILGKQPITLVGLAGKVKGKVTEERIHVLRESEAILRFEVFQAGLEYQLEQFYTVLLQPEWDFSGEQWTYPILVKMIEKINSTQMMRAKIPDNVLDRIARRIGNEVPKVSNVYYDITVDPAVDS</sequence>
<dbReference type="PANTHER" id="PTHR11922:SF2">
    <property type="entry name" value="GMP SYNTHASE [GLUTAMINE-HYDROLYZING]"/>
    <property type="match status" value="1"/>
</dbReference>
<evidence type="ECO:0000259" key="12">
    <source>
        <dbReference type="PROSITE" id="PS51553"/>
    </source>
</evidence>
<keyword evidence="8 11" id="KW-0067">ATP-binding</keyword>
<dbReference type="OrthoDB" id="9802219at2"/>
<keyword evidence="5 11" id="KW-0547">Nucleotide-binding</keyword>
<protein>
    <recommendedName>
        <fullName evidence="3">GMP synthase (glutamine-hydrolyzing)</fullName>
        <ecNumber evidence="3">6.3.5.2</ecNumber>
    </recommendedName>
    <alternativeName>
        <fullName evidence="10">Glutamine amidotransferase</fullName>
    </alternativeName>
</protein>
<dbReference type="Pfam" id="PF00958">
    <property type="entry name" value="GMP_synt_C"/>
    <property type="match status" value="1"/>
</dbReference>
<dbReference type="InterPro" id="IPR001674">
    <property type="entry name" value="GMP_synth_C"/>
</dbReference>